<reference evidence="11" key="1">
    <citation type="journal article" date="2005" name="Eukaryot. Cell">
        <title>Enzymes of the heme biosynthetic pathway in the nonphotosynthetic alga Polytomella sp.</title>
        <authorList>
            <person name="Atteia A."/>
            <person name="van Lis R."/>
            <person name="Beale S.I."/>
        </authorList>
    </citation>
    <scope>NUCLEOTIDE SEQUENCE</scope>
</reference>
<keyword evidence="5" id="KW-0350">Heme biosynthesis</keyword>
<dbReference type="Gene3D" id="3.40.50.1400">
    <property type="match status" value="2"/>
</dbReference>
<evidence type="ECO:0000313" key="11">
    <source>
        <dbReference type="EMBL" id="AAK16729.1"/>
    </source>
</evidence>
<dbReference type="FunFam" id="3.40.50.1400:FF:000006">
    <property type="entry name" value="Ferrochelatase"/>
    <property type="match status" value="1"/>
</dbReference>
<dbReference type="AlphaFoldDB" id="Q9ATG7"/>
<keyword evidence="7" id="KW-0627">Porphyrin biosynthesis</keyword>
<keyword evidence="6 11" id="KW-0456">Lyase</keyword>
<sequence>MFLPQTRKISSSVCLAFQKNGISPLLNSSFHSASTPKDAKIDSTYSSENVKNISSPSSPNEKLGVFLLNMGGPSTVKDVEPFLYNLFNDPDIIRMPPVANMFQPIVAKIISSTRASKSAKGYESIGGGSPLYPLTKDQGDALQNSLEKRGISAKMYIGMRYWHPFTEDSIKQIKADGITKLVALPLYPQYSISTTGSSLRCIRDEFNSDPYLSQVPLAVISRFSSRPGYIQSMADLVQLELKKFQNPSEVHIFFTAHGVPKKYVTDFLDPYQQEMEECVSLIMADLKARGVSNSHLLAYQSRVGPTEWLKPYTSEAIPALGALGCKGLLAVPISFVSEHIETLDEIDEEYRELALHSGIKEWGRVPALCSYPPFIEDLADAVQDAFSDTKPIVERNVELDGKPDNKVVMAMGKVLRTWQGQVAAVSSVVGSSTYLWSNLF</sequence>
<dbReference type="PANTHER" id="PTHR11108:SF1">
    <property type="entry name" value="FERROCHELATASE, MITOCHONDRIAL"/>
    <property type="match status" value="1"/>
</dbReference>
<dbReference type="PANTHER" id="PTHR11108">
    <property type="entry name" value="FERROCHELATASE"/>
    <property type="match status" value="1"/>
</dbReference>
<evidence type="ECO:0000256" key="3">
    <source>
        <dbReference type="ARBA" id="ARBA00007718"/>
    </source>
</evidence>
<evidence type="ECO:0000256" key="1">
    <source>
        <dbReference type="ARBA" id="ARBA00004229"/>
    </source>
</evidence>
<keyword evidence="4" id="KW-0408">Iron</keyword>
<evidence type="ECO:0000256" key="7">
    <source>
        <dbReference type="ARBA" id="ARBA00023244"/>
    </source>
</evidence>
<comment type="subcellular location">
    <subcellularLocation>
        <location evidence="1">Plastid</location>
        <location evidence="1">Chloroplast</location>
    </subcellularLocation>
</comment>
<protein>
    <recommendedName>
        <fullName evidence="8">protoporphyrin ferrochelatase</fullName>
        <ecNumber evidence="8">4.98.1.1</ecNumber>
    </recommendedName>
</protein>
<evidence type="ECO:0000256" key="9">
    <source>
        <dbReference type="ARBA" id="ARBA00049380"/>
    </source>
</evidence>
<comment type="similarity">
    <text evidence="3 10">Belongs to the ferrochelatase family.</text>
</comment>
<dbReference type="GO" id="GO:0004325">
    <property type="term" value="F:ferrochelatase activity"/>
    <property type="evidence" value="ECO:0007669"/>
    <property type="project" value="UniProtKB-EC"/>
</dbReference>
<evidence type="ECO:0000256" key="8">
    <source>
        <dbReference type="ARBA" id="ARBA00034332"/>
    </source>
</evidence>
<dbReference type="EMBL" id="AF332963">
    <property type="protein sequence ID" value="AAK16729.1"/>
    <property type="molecule type" value="mRNA"/>
</dbReference>
<name>Q9ATG7_9CHLO</name>
<dbReference type="SUPFAM" id="SSF53800">
    <property type="entry name" value="Chelatase"/>
    <property type="match status" value="1"/>
</dbReference>
<dbReference type="InterPro" id="IPR001015">
    <property type="entry name" value="Ferrochelatase"/>
</dbReference>
<dbReference type="InterPro" id="IPR033644">
    <property type="entry name" value="Ferrochelatase_C"/>
</dbReference>
<dbReference type="GO" id="GO:0006783">
    <property type="term" value="P:heme biosynthetic process"/>
    <property type="evidence" value="ECO:0007669"/>
    <property type="project" value="UniProtKB-KW"/>
</dbReference>
<evidence type="ECO:0000256" key="6">
    <source>
        <dbReference type="ARBA" id="ARBA00023239"/>
    </source>
</evidence>
<dbReference type="InterPro" id="IPR033659">
    <property type="entry name" value="Ferrochelatase_N"/>
</dbReference>
<dbReference type="GO" id="GO:0009507">
    <property type="term" value="C:chloroplast"/>
    <property type="evidence" value="ECO:0007669"/>
    <property type="project" value="UniProtKB-SubCell"/>
</dbReference>
<comment type="catalytic activity">
    <reaction evidence="9">
        <text>heme b + 2 H(+) = protoporphyrin IX + Fe(2+)</text>
        <dbReference type="Rhea" id="RHEA:22584"/>
        <dbReference type="ChEBI" id="CHEBI:15378"/>
        <dbReference type="ChEBI" id="CHEBI:29033"/>
        <dbReference type="ChEBI" id="CHEBI:57306"/>
        <dbReference type="ChEBI" id="CHEBI:60344"/>
        <dbReference type="EC" id="4.98.1.1"/>
    </reaction>
</comment>
<organism evidence="11">
    <name type="scientific">Polytomella sp. Pringsheim 198.80</name>
    <dbReference type="NCBI Taxonomy" id="37502"/>
    <lineage>
        <taxon>Eukaryota</taxon>
        <taxon>Viridiplantae</taxon>
        <taxon>Chlorophyta</taxon>
        <taxon>core chlorophytes</taxon>
        <taxon>Chlorophyceae</taxon>
        <taxon>CS clade</taxon>
        <taxon>Chlamydomonadales</taxon>
        <taxon>Chlamydomonadaceae</taxon>
        <taxon>Polytomella</taxon>
    </lineage>
</organism>
<evidence type="ECO:0000256" key="2">
    <source>
        <dbReference type="ARBA" id="ARBA00004943"/>
    </source>
</evidence>
<dbReference type="GO" id="GO:0005739">
    <property type="term" value="C:mitochondrion"/>
    <property type="evidence" value="ECO:0007669"/>
    <property type="project" value="TreeGrafter"/>
</dbReference>
<dbReference type="CDD" id="cd00419">
    <property type="entry name" value="Ferrochelatase_C"/>
    <property type="match status" value="1"/>
</dbReference>
<evidence type="ECO:0000256" key="4">
    <source>
        <dbReference type="ARBA" id="ARBA00023004"/>
    </source>
</evidence>
<dbReference type="HAMAP" id="MF_00323">
    <property type="entry name" value="Ferrochelatase"/>
    <property type="match status" value="1"/>
</dbReference>
<dbReference type="Pfam" id="PF00762">
    <property type="entry name" value="Ferrochelatase"/>
    <property type="match status" value="1"/>
</dbReference>
<dbReference type="CDD" id="cd03411">
    <property type="entry name" value="Ferrochelatase_N"/>
    <property type="match status" value="1"/>
</dbReference>
<comment type="pathway">
    <text evidence="2">Porphyrin-containing compound metabolism; protoheme biosynthesis; protoheme from protoporphyrin-IX: step 1/1.</text>
</comment>
<reference evidence="11" key="2">
    <citation type="submission" date="2016-12" db="EMBL/GenBank/DDBJ databases">
        <title>Structure and expression of a Polytomella sp. ferrochelatase gene.</title>
        <authorList>
            <person name="Atteia A."/>
            <person name="van Lis R."/>
            <person name="Beale S.I."/>
        </authorList>
    </citation>
    <scope>NUCLEOTIDE SEQUENCE</scope>
</reference>
<dbReference type="UniPathway" id="UPA00252"/>
<proteinExistence type="evidence at transcript level"/>
<evidence type="ECO:0000256" key="10">
    <source>
        <dbReference type="RuleBase" id="RU004185"/>
    </source>
</evidence>
<evidence type="ECO:0000256" key="5">
    <source>
        <dbReference type="ARBA" id="ARBA00023133"/>
    </source>
</evidence>
<dbReference type="NCBIfam" id="TIGR00109">
    <property type="entry name" value="hemH"/>
    <property type="match status" value="1"/>
</dbReference>
<accession>Q9ATG7</accession>
<dbReference type="EC" id="4.98.1.1" evidence="8"/>